<dbReference type="InterPro" id="IPR016181">
    <property type="entry name" value="Acyl_CoA_acyltransferase"/>
</dbReference>
<gene>
    <name evidence="4" type="ORF">SAMN05444390_101128</name>
</gene>
<keyword evidence="5" id="KW-1185">Reference proteome</keyword>
<dbReference type="PANTHER" id="PTHR10908:SF0">
    <property type="entry name" value="SEROTONIN N-ACETYLTRANSFERASE"/>
    <property type="match status" value="1"/>
</dbReference>
<protein>
    <submittedName>
        <fullName evidence="4">Ribosomal protein S18 acetylase RimI</fullName>
    </submittedName>
</protein>
<reference evidence="4 5" key="1">
    <citation type="submission" date="2016-10" db="EMBL/GenBank/DDBJ databases">
        <authorList>
            <person name="de Groot N.N."/>
        </authorList>
    </citation>
    <scope>NUCLEOTIDE SEQUENCE [LARGE SCALE GENOMIC DNA]</scope>
    <source>
        <strain evidence="4 5">DSM 22012</strain>
    </source>
</reference>
<dbReference type="PROSITE" id="PS51186">
    <property type="entry name" value="GNAT"/>
    <property type="match status" value="1"/>
</dbReference>
<dbReference type="GO" id="GO:0008080">
    <property type="term" value="F:N-acetyltransferase activity"/>
    <property type="evidence" value="ECO:0007669"/>
    <property type="project" value="UniProtKB-ARBA"/>
</dbReference>
<evidence type="ECO:0000256" key="2">
    <source>
        <dbReference type="ARBA" id="ARBA00023315"/>
    </source>
</evidence>
<dbReference type="PANTHER" id="PTHR10908">
    <property type="entry name" value="SEROTONIN N-ACETYLTRANSFERASE"/>
    <property type="match status" value="1"/>
</dbReference>
<dbReference type="CDD" id="cd04301">
    <property type="entry name" value="NAT_SF"/>
    <property type="match status" value="1"/>
</dbReference>
<sequence length="173" mass="19271">MIREVTLSDLDRCYEIETSAYAGDEAASREKIEKRILTYPEGFIVLEIDGAVVGFVNGGATDRVQMSDEAFKELVGHDPAGSQIVIMSVVVHPAHHRRGYASRLLDAFIDKMTRMNKQAIHLICQTELIDFYANHGFCYRGASASDHGGLSWHEMTLELASHQTVNQSVNQTE</sequence>
<proteinExistence type="predicted"/>
<dbReference type="Proteomes" id="UP000236745">
    <property type="component" value="Unassembled WGS sequence"/>
</dbReference>
<dbReference type="EMBL" id="FNVQ01000001">
    <property type="protein sequence ID" value="SEF64407.1"/>
    <property type="molecule type" value="Genomic_DNA"/>
</dbReference>
<dbReference type="GO" id="GO:0005840">
    <property type="term" value="C:ribosome"/>
    <property type="evidence" value="ECO:0007669"/>
    <property type="project" value="UniProtKB-KW"/>
</dbReference>
<feature type="domain" description="N-acetyltransferase" evidence="3">
    <location>
        <begin position="1"/>
        <end position="158"/>
    </location>
</feature>
<evidence type="ECO:0000256" key="1">
    <source>
        <dbReference type="ARBA" id="ARBA00022679"/>
    </source>
</evidence>
<evidence type="ECO:0000259" key="3">
    <source>
        <dbReference type="PROSITE" id="PS51186"/>
    </source>
</evidence>
<dbReference type="Gene3D" id="3.40.630.30">
    <property type="match status" value="1"/>
</dbReference>
<evidence type="ECO:0000313" key="4">
    <source>
        <dbReference type="EMBL" id="SEF64407.1"/>
    </source>
</evidence>
<keyword evidence="4" id="KW-0687">Ribonucleoprotein</keyword>
<evidence type="ECO:0000313" key="5">
    <source>
        <dbReference type="Proteomes" id="UP000236745"/>
    </source>
</evidence>
<keyword evidence="1" id="KW-0808">Transferase</keyword>
<dbReference type="AlphaFoldDB" id="A0A1H5TQX4"/>
<dbReference type="SUPFAM" id="SSF55729">
    <property type="entry name" value="Acyl-CoA N-acyltransferases (Nat)"/>
    <property type="match status" value="1"/>
</dbReference>
<name>A0A1H5TQX4_9GAMM</name>
<keyword evidence="4" id="KW-0689">Ribosomal protein</keyword>
<organism evidence="4 5">
    <name type="scientific">Marinobacterium lutimaris</name>
    <dbReference type="NCBI Taxonomy" id="568106"/>
    <lineage>
        <taxon>Bacteria</taxon>
        <taxon>Pseudomonadati</taxon>
        <taxon>Pseudomonadota</taxon>
        <taxon>Gammaproteobacteria</taxon>
        <taxon>Oceanospirillales</taxon>
        <taxon>Oceanospirillaceae</taxon>
        <taxon>Marinobacterium</taxon>
    </lineage>
</organism>
<keyword evidence="2" id="KW-0012">Acyltransferase</keyword>
<dbReference type="OrthoDB" id="9800962at2"/>
<dbReference type="Pfam" id="PF00583">
    <property type="entry name" value="Acetyltransf_1"/>
    <property type="match status" value="1"/>
</dbReference>
<accession>A0A1H5TQX4</accession>
<dbReference type="InterPro" id="IPR051635">
    <property type="entry name" value="SNAT-like"/>
</dbReference>
<dbReference type="InterPro" id="IPR000182">
    <property type="entry name" value="GNAT_dom"/>
</dbReference>
<dbReference type="RefSeq" id="WP_104001156.1">
    <property type="nucleotide sequence ID" value="NZ_FNVQ01000001.1"/>
</dbReference>